<dbReference type="InterPro" id="IPR000674">
    <property type="entry name" value="Ald_Oxase/Xan_DH_a/b"/>
</dbReference>
<dbReference type="InterPro" id="IPR036856">
    <property type="entry name" value="Ald_Oxase/Xan_DH_a/b_sf"/>
</dbReference>
<dbReference type="SMART" id="SM01008">
    <property type="entry name" value="Ald_Xan_dh_C"/>
    <property type="match status" value="1"/>
</dbReference>
<gene>
    <name evidence="4" type="ORF">MiSe_14360</name>
</gene>
<keyword evidence="1" id="KW-0500">Molybdenum</keyword>
<protein>
    <submittedName>
        <fullName evidence="4">Aldehyde oxidase and xanthine dehydrogenase, molybdopterin binding protein</fullName>
    </submittedName>
</protein>
<dbReference type="Proteomes" id="UP001050975">
    <property type="component" value="Unassembled WGS sequence"/>
</dbReference>
<dbReference type="Gene3D" id="3.90.1170.50">
    <property type="entry name" value="Aldehyde oxidase/xanthine dehydrogenase, a/b hammerhead"/>
    <property type="match status" value="1"/>
</dbReference>
<dbReference type="PANTHER" id="PTHR11908">
    <property type="entry name" value="XANTHINE DEHYDROGENASE"/>
    <property type="match status" value="1"/>
</dbReference>
<organism evidence="4 5">
    <name type="scientific">Microseira wollei NIES-4236</name>
    <dbReference type="NCBI Taxonomy" id="2530354"/>
    <lineage>
        <taxon>Bacteria</taxon>
        <taxon>Bacillati</taxon>
        <taxon>Cyanobacteriota</taxon>
        <taxon>Cyanophyceae</taxon>
        <taxon>Oscillatoriophycideae</taxon>
        <taxon>Aerosakkonematales</taxon>
        <taxon>Aerosakkonemataceae</taxon>
        <taxon>Microseira</taxon>
    </lineage>
</organism>
<dbReference type="InterPro" id="IPR046867">
    <property type="entry name" value="AldOxase/xan_DH_MoCoBD2"/>
</dbReference>
<dbReference type="EMBL" id="BLAY01000016">
    <property type="protein sequence ID" value="GET36684.1"/>
    <property type="molecule type" value="Genomic_DNA"/>
</dbReference>
<dbReference type="RefSeq" id="WP_226576781.1">
    <property type="nucleotide sequence ID" value="NZ_BLAY01000016.1"/>
</dbReference>
<dbReference type="GO" id="GO:0005506">
    <property type="term" value="F:iron ion binding"/>
    <property type="evidence" value="ECO:0007669"/>
    <property type="project" value="InterPro"/>
</dbReference>
<sequence>MSQIGKPVSRVDGRAKVTGEARYSAEFPLENMAHGVFVTSSIARGRIKEIDTAAAEESPGVLAVLTHLNMPKLAKEPKLGFGAIQVTQSFAPMQGEEIFYSGQQIVLVVADTLERATYAAKLVKVSYEVEKPVTAKDLDKVYEPEMLWGGMFPNRMARGNVEQGLGEAEVTIAETYSIAGNHHNPLEPSATIAAWSGDKLTLYDGTQGVFFTQSTVANLLGIPVEDVRVISQYVGGGFGCKGSVWPHTWLCAIAARQVNRPVKVALTREQMYTSVGYREEQKIELTIGATRDGKLTGIKHVKTSPTSPFDEWAEPSSMIMNGLYACDNFEASYRLIKANVMTPTFTRGPGEVPGMYALESAMDELADKLGIDPIELRLRNYTEVEPATGQPYSSKSLKQCYARGAELIGWSQRNAKPASMREGNWLIGYGMASSSFPVLPPGTVQSARATMLADGRAIVQCGAADIGTGTYTILAQVAADVLGISCDRIQVEIGDTTLPFVTSAGGSMGAAAWSSAVHVAATELRNKLVELAKSNSESLLFGAKVDDIATENGRLCLKSDSNKGESYTALLSRLQQPSVEAIGTWKVGEGTGVDTGEAPQENPSIKYAMKSFGAHFAKVKVDPDFGIVRIVKCVGVFGAGRILNAKTARSQLMGGIVWGIGQALLEHTHMDYNFGRYTNPNLAEYMIPVNADIPEIEIDFIDEVDPHINVLGVKGIGEIGMVGAGAAIANAIFHATGKRVRDLPISPDKLL</sequence>
<keyword evidence="5" id="KW-1185">Reference proteome</keyword>
<dbReference type="SUPFAM" id="SSF54665">
    <property type="entry name" value="CO dehydrogenase molybdoprotein N-domain-like"/>
    <property type="match status" value="1"/>
</dbReference>
<dbReference type="InterPro" id="IPR008274">
    <property type="entry name" value="AldOxase/xan_DH_MoCoBD1"/>
</dbReference>
<dbReference type="AlphaFoldDB" id="A0AAV3WFK3"/>
<dbReference type="Pfam" id="PF01315">
    <property type="entry name" value="Ald_Xan_dh_C"/>
    <property type="match status" value="1"/>
</dbReference>
<dbReference type="Pfam" id="PF20256">
    <property type="entry name" value="MoCoBD_2"/>
    <property type="match status" value="1"/>
</dbReference>
<dbReference type="Pfam" id="PF02738">
    <property type="entry name" value="MoCoBD_1"/>
    <property type="match status" value="1"/>
</dbReference>
<accession>A0AAV3WFK3</accession>
<evidence type="ECO:0000256" key="2">
    <source>
        <dbReference type="ARBA" id="ARBA00023002"/>
    </source>
</evidence>
<evidence type="ECO:0000313" key="4">
    <source>
        <dbReference type="EMBL" id="GET36684.1"/>
    </source>
</evidence>
<reference evidence="4" key="1">
    <citation type="submission" date="2019-10" db="EMBL/GenBank/DDBJ databases">
        <title>Draft genome sequece of Microseira wollei NIES-4236.</title>
        <authorList>
            <person name="Yamaguchi H."/>
            <person name="Suzuki S."/>
            <person name="Kawachi M."/>
        </authorList>
    </citation>
    <scope>NUCLEOTIDE SEQUENCE</scope>
    <source>
        <strain evidence="4">NIES-4236</strain>
    </source>
</reference>
<feature type="domain" description="Aldehyde oxidase/xanthine dehydrogenase a/b hammerhead" evidence="3">
    <location>
        <begin position="18"/>
        <end position="131"/>
    </location>
</feature>
<evidence type="ECO:0000259" key="3">
    <source>
        <dbReference type="SMART" id="SM01008"/>
    </source>
</evidence>
<proteinExistence type="predicted"/>
<evidence type="ECO:0000313" key="5">
    <source>
        <dbReference type="Proteomes" id="UP001050975"/>
    </source>
</evidence>
<dbReference type="Gene3D" id="3.30.365.10">
    <property type="entry name" value="Aldehyde oxidase/xanthine dehydrogenase, molybdopterin binding domain"/>
    <property type="match status" value="4"/>
</dbReference>
<dbReference type="InterPro" id="IPR016208">
    <property type="entry name" value="Ald_Oxase/xanthine_DH-like"/>
</dbReference>
<keyword evidence="2" id="KW-0560">Oxidoreductase</keyword>
<dbReference type="PANTHER" id="PTHR11908:SF132">
    <property type="entry name" value="ALDEHYDE OXIDASE 1-RELATED"/>
    <property type="match status" value="1"/>
</dbReference>
<name>A0AAV3WFK3_9CYAN</name>
<dbReference type="GO" id="GO:0016491">
    <property type="term" value="F:oxidoreductase activity"/>
    <property type="evidence" value="ECO:0007669"/>
    <property type="project" value="UniProtKB-KW"/>
</dbReference>
<comment type="caution">
    <text evidence="4">The sequence shown here is derived from an EMBL/GenBank/DDBJ whole genome shotgun (WGS) entry which is preliminary data.</text>
</comment>
<dbReference type="SUPFAM" id="SSF56003">
    <property type="entry name" value="Molybdenum cofactor-binding domain"/>
    <property type="match status" value="1"/>
</dbReference>
<dbReference type="InterPro" id="IPR037165">
    <property type="entry name" value="AldOxase/xan_DH_Mopterin-bd_sf"/>
</dbReference>
<evidence type="ECO:0000256" key="1">
    <source>
        <dbReference type="ARBA" id="ARBA00022505"/>
    </source>
</evidence>